<organism evidence="2 3">
    <name type="scientific">Citricoccus parietis</name>
    <dbReference type="NCBI Taxonomy" id="592307"/>
    <lineage>
        <taxon>Bacteria</taxon>
        <taxon>Bacillati</taxon>
        <taxon>Actinomycetota</taxon>
        <taxon>Actinomycetes</taxon>
        <taxon>Micrococcales</taxon>
        <taxon>Micrococcaceae</taxon>
        <taxon>Citricoccus</taxon>
    </lineage>
</organism>
<comment type="caution">
    <text evidence="2">The sequence shown here is derived from an EMBL/GenBank/DDBJ whole genome shotgun (WGS) entry which is preliminary data.</text>
</comment>
<proteinExistence type="predicted"/>
<protein>
    <submittedName>
        <fullName evidence="2">Uncharacterized protein</fullName>
    </submittedName>
</protein>
<dbReference type="EMBL" id="JBHMFI010000001">
    <property type="protein sequence ID" value="MFB9071135.1"/>
    <property type="molecule type" value="Genomic_DNA"/>
</dbReference>
<gene>
    <name evidence="2" type="ORF">ACFFX0_07980</name>
</gene>
<feature type="region of interest" description="Disordered" evidence="1">
    <location>
        <begin position="95"/>
        <end position="134"/>
    </location>
</feature>
<keyword evidence="3" id="KW-1185">Reference proteome</keyword>
<evidence type="ECO:0000256" key="1">
    <source>
        <dbReference type="SAM" id="MobiDB-lite"/>
    </source>
</evidence>
<accession>A0ABV5FWT0</accession>
<reference evidence="2 3" key="1">
    <citation type="submission" date="2024-09" db="EMBL/GenBank/DDBJ databases">
        <authorList>
            <person name="Sun Q."/>
            <person name="Mori K."/>
        </authorList>
    </citation>
    <scope>NUCLEOTIDE SEQUENCE [LARGE SCALE GENOMIC DNA]</scope>
    <source>
        <strain evidence="2 3">CCM 7609</strain>
    </source>
</reference>
<name>A0ABV5FWT0_9MICC</name>
<evidence type="ECO:0000313" key="3">
    <source>
        <dbReference type="Proteomes" id="UP001589575"/>
    </source>
</evidence>
<feature type="compositionally biased region" description="Basic and acidic residues" evidence="1">
    <location>
        <begin position="124"/>
        <end position="134"/>
    </location>
</feature>
<feature type="region of interest" description="Disordered" evidence="1">
    <location>
        <begin position="45"/>
        <end position="70"/>
    </location>
</feature>
<dbReference type="Proteomes" id="UP001589575">
    <property type="component" value="Unassembled WGS sequence"/>
</dbReference>
<evidence type="ECO:0000313" key="2">
    <source>
        <dbReference type="EMBL" id="MFB9071135.1"/>
    </source>
</evidence>
<sequence>MNSPPKSQSLPSRNLAGCPVIPRVSGALQQVTIYVDNVLETGVSHHHPQVSAESDPCRRPSGQACGSGSARKLRAYREVGQVGHSGDVVFELDPHDDADAHVHPPRPGREQLTQPAVDQGQGRPELHGQGHDRHHGEQLLLPVQRGPGLRLGGAEEVLAHPVHGDLAAQHVSPGPLQTERSADLRHAGDEVHHHSGHVHGGRHSPIGTVVALGEEGAIAQQ</sequence>